<accession>A0A8E0VF42</accession>
<dbReference type="PANTHER" id="PTHR45698">
    <property type="entry name" value="TRACE AMINE-ASSOCIATED RECEPTOR 19N-RELATED"/>
    <property type="match status" value="1"/>
</dbReference>
<feature type="transmembrane region" description="Helical" evidence="5">
    <location>
        <begin position="6"/>
        <end position="34"/>
    </location>
</feature>
<keyword evidence="4 5" id="KW-0472">Membrane</keyword>
<feature type="transmembrane region" description="Helical" evidence="5">
    <location>
        <begin position="267"/>
        <end position="292"/>
    </location>
</feature>
<evidence type="ECO:0000256" key="4">
    <source>
        <dbReference type="ARBA" id="ARBA00023136"/>
    </source>
</evidence>
<keyword evidence="3 5" id="KW-1133">Transmembrane helix</keyword>
<evidence type="ECO:0000256" key="2">
    <source>
        <dbReference type="ARBA" id="ARBA00022692"/>
    </source>
</evidence>
<gene>
    <name evidence="7" type="ORF">FBUS_07655</name>
</gene>
<dbReference type="PROSITE" id="PS00237">
    <property type="entry name" value="G_PROTEIN_RECEP_F1_1"/>
    <property type="match status" value="1"/>
</dbReference>
<dbReference type="PANTHER" id="PTHR45698:SF1">
    <property type="entry name" value="TRACE AMINE-ASSOCIATED RECEPTOR 13C-LIKE"/>
    <property type="match status" value="1"/>
</dbReference>
<dbReference type="Proteomes" id="UP000728185">
    <property type="component" value="Unassembled WGS sequence"/>
</dbReference>
<dbReference type="CDD" id="cd00637">
    <property type="entry name" value="7tm_classA_rhodopsin-like"/>
    <property type="match status" value="1"/>
</dbReference>
<feature type="transmembrane region" description="Helical" evidence="5">
    <location>
        <begin position="46"/>
        <end position="67"/>
    </location>
</feature>
<feature type="transmembrane region" description="Helical" evidence="5">
    <location>
        <begin position="129"/>
        <end position="158"/>
    </location>
</feature>
<proteinExistence type="predicted"/>
<dbReference type="InterPro" id="IPR000276">
    <property type="entry name" value="GPCR_Rhodpsn"/>
</dbReference>
<sequence length="312" mass="35663">MLIASGMFFIAFNSVGGLLLTLGLIVNAIGFLLYRKVSIRSSPARYLLGAQYLFDAAACLVILMYLVSYNLEIERNRFVYTVFCSLWLSHYAFWFVNSLSSTNLVLLAFDRYWAVVQATSYPKNVTRYVFVLISITWIFTISSTAPLLCNNMCFPFILNGTVMPFRISPIVISTGFTLGYLVPSITLCWLQFCTLRVIRRLKRNVTLKRVDENRISFESNLLAISVATVIMTVTYFFSRVYTHAIILSHSFGIDLGMIQGDWERPYFIAYGINYLIEPLVLSLSLPGMRLIIVRMFKSFIFNLPLSLRTGRM</sequence>
<dbReference type="GO" id="GO:0004930">
    <property type="term" value="F:G protein-coupled receptor activity"/>
    <property type="evidence" value="ECO:0007669"/>
    <property type="project" value="InterPro"/>
</dbReference>
<organism evidence="7 8">
    <name type="scientific">Fasciolopsis buskii</name>
    <dbReference type="NCBI Taxonomy" id="27845"/>
    <lineage>
        <taxon>Eukaryota</taxon>
        <taxon>Metazoa</taxon>
        <taxon>Spiralia</taxon>
        <taxon>Lophotrochozoa</taxon>
        <taxon>Platyhelminthes</taxon>
        <taxon>Trematoda</taxon>
        <taxon>Digenea</taxon>
        <taxon>Plagiorchiida</taxon>
        <taxon>Echinostomata</taxon>
        <taxon>Echinostomatoidea</taxon>
        <taxon>Fasciolidae</taxon>
        <taxon>Fasciolopsis</taxon>
    </lineage>
</organism>
<feature type="transmembrane region" description="Helical" evidence="5">
    <location>
        <begin position="219"/>
        <end position="238"/>
    </location>
</feature>
<dbReference type="InterPro" id="IPR017452">
    <property type="entry name" value="GPCR_Rhodpsn_7TM"/>
</dbReference>
<dbReference type="SUPFAM" id="SSF81321">
    <property type="entry name" value="Family A G protein-coupled receptor-like"/>
    <property type="match status" value="1"/>
</dbReference>
<evidence type="ECO:0000256" key="5">
    <source>
        <dbReference type="SAM" id="Phobius"/>
    </source>
</evidence>
<feature type="transmembrane region" description="Helical" evidence="5">
    <location>
        <begin position="87"/>
        <end position="109"/>
    </location>
</feature>
<evidence type="ECO:0000259" key="6">
    <source>
        <dbReference type="PROSITE" id="PS50262"/>
    </source>
</evidence>
<keyword evidence="8" id="KW-1185">Reference proteome</keyword>
<dbReference type="Gene3D" id="1.20.1070.10">
    <property type="entry name" value="Rhodopsin 7-helix transmembrane proteins"/>
    <property type="match status" value="1"/>
</dbReference>
<reference evidence="7" key="1">
    <citation type="submission" date="2019-05" db="EMBL/GenBank/DDBJ databases">
        <title>Annotation for the trematode Fasciolopsis buski.</title>
        <authorList>
            <person name="Choi Y.-J."/>
        </authorList>
    </citation>
    <scope>NUCLEOTIDE SEQUENCE</scope>
    <source>
        <strain evidence="7">HT</strain>
        <tissue evidence="7">Whole worm</tissue>
    </source>
</reference>
<keyword evidence="2 5" id="KW-0812">Transmembrane</keyword>
<evidence type="ECO:0000313" key="8">
    <source>
        <dbReference type="Proteomes" id="UP000728185"/>
    </source>
</evidence>
<dbReference type="AlphaFoldDB" id="A0A8E0VF42"/>
<dbReference type="GO" id="GO:0016020">
    <property type="term" value="C:membrane"/>
    <property type="evidence" value="ECO:0007669"/>
    <property type="project" value="UniProtKB-SubCell"/>
</dbReference>
<evidence type="ECO:0000256" key="1">
    <source>
        <dbReference type="ARBA" id="ARBA00004370"/>
    </source>
</evidence>
<feature type="transmembrane region" description="Helical" evidence="5">
    <location>
        <begin position="178"/>
        <end position="198"/>
    </location>
</feature>
<dbReference type="PROSITE" id="PS50262">
    <property type="entry name" value="G_PROTEIN_RECEP_F1_2"/>
    <property type="match status" value="1"/>
</dbReference>
<name>A0A8E0VF42_9TREM</name>
<feature type="domain" description="G-protein coupled receptors family 1 profile" evidence="6">
    <location>
        <begin position="26"/>
        <end position="281"/>
    </location>
</feature>
<dbReference type="EMBL" id="LUCM01010932">
    <property type="protein sequence ID" value="KAA0184757.1"/>
    <property type="molecule type" value="Genomic_DNA"/>
</dbReference>
<comment type="subcellular location">
    <subcellularLocation>
        <location evidence="1">Membrane</location>
    </subcellularLocation>
</comment>
<dbReference type="OrthoDB" id="10042731at2759"/>
<evidence type="ECO:0000313" key="7">
    <source>
        <dbReference type="EMBL" id="KAA0184757.1"/>
    </source>
</evidence>
<dbReference type="Pfam" id="PF00001">
    <property type="entry name" value="7tm_1"/>
    <property type="match status" value="1"/>
</dbReference>
<comment type="caution">
    <text evidence="7">The sequence shown here is derived from an EMBL/GenBank/DDBJ whole genome shotgun (WGS) entry which is preliminary data.</text>
</comment>
<evidence type="ECO:0000256" key="3">
    <source>
        <dbReference type="ARBA" id="ARBA00022989"/>
    </source>
</evidence>
<protein>
    <recommendedName>
        <fullName evidence="6">G-protein coupled receptors family 1 profile domain-containing protein</fullName>
    </recommendedName>
</protein>